<protein>
    <submittedName>
        <fullName evidence="1">Uncharacterized protein</fullName>
    </submittedName>
</protein>
<organism evidence="1 2">
    <name type="scientific">Paxillus rubicundulus Ve08.2h10</name>
    <dbReference type="NCBI Taxonomy" id="930991"/>
    <lineage>
        <taxon>Eukaryota</taxon>
        <taxon>Fungi</taxon>
        <taxon>Dikarya</taxon>
        <taxon>Basidiomycota</taxon>
        <taxon>Agaricomycotina</taxon>
        <taxon>Agaricomycetes</taxon>
        <taxon>Agaricomycetidae</taxon>
        <taxon>Boletales</taxon>
        <taxon>Paxilineae</taxon>
        <taxon>Paxillaceae</taxon>
        <taxon>Paxillus</taxon>
    </lineage>
</organism>
<proteinExistence type="predicted"/>
<dbReference type="HOGENOM" id="CLU_502125_0_0_1"/>
<dbReference type="AlphaFoldDB" id="A0A0D0DRJ1"/>
<evidence type="ECO:0000313" key="2">
    <source>
        <dbReference type="Proteomes" id="UP000054538"/>
    </source>
</evidence>
<evidence type="ECO:0000313" key="1">
    <source>
        <dbReference type="EMBL" id="KIK82345.1"/>
    </source>
</evidence>
<accession>A0A0D0DRJ1</accession>
<sequence>LATASSDMHKPDVSFQSLPMDVLFEILDVFESPLSYALDDFHAIELESQEGDPIHDSDNVQLSRHSPHLRLRTLCTSLRNTIDEYRPFWQYLRIDWTEPSALEISKLWFRNRRIGGIHLSVVPYKYYTKKHAQLIPPPPVPTLLDCLGKHGDQITSATFHLPNGVDYLLPLAQGLQPHVERMQYVKLHCNMPDPCATRHSICGGGQWVMLDRLHADRCDHQWDPSVVKCVRRKIWPLLTRVLYQLQLPINVKTKMGPGDSFLCGLVLPIRWEILSELVLLHGCDSVTMVHDLLTKEGASSNLQTLYIEMKMTGLPHPERKINREHEICIPRLTTLTFIINLEGYHKVDIPKDGQQRVLDFIATFRCSGLTYLAIFSDAIGDCEGPMNERIDLPRLLCLSETTLLPIKCLKIDANFYSQDLLSILDRAVNLEYLSITSWEQDVFNHLLHTLTWDFSNCRYPGLQELCFIGDGIECGVDQMMEVASLSHEVVMSRLGHMCSETIYPGLPKAQSEAEWFRYTQFRCNSFTRDDGQELRIFYAGRNW</sequence>
<dbReference type="OrthoDB" id="2686785at2759"/>
<keyword evidence="2" id="KW-1185">Reference proteome</keyword>
<gene>
    <name evidence="1" type="ORF">PAXRUDRAFT_153917</name>
</gene>
<dbReference type="InParanoid" id="A0A0D0DRJ1"/>
<reference evidence="2" key="2">
    <citation type="submission" date="2015-01" db="EMBL/GenBank/DDBJ databases">
        <title>Evolutionary Origins and Diversification of the Mycorrhizal Mutualists.</title>
        <authorList>
            <consortium name="DOE Joint Genome Institute"/>
            <consortium name="Mycorrhizal Genomics Consortium"/>
            <person name="Kohler A."/>
            <person name="Kuo A."/>
            <person name="Nagy L.G."/>
            <person name="Floudas D."/>
            <person name="Copeland A."/>
            <person name="Barry K.W."/>
            <person name="Cichocki N."/>
            <person name="Veneault-Fourrey C."/>
            <person name="LaButti K."/>
            <person name="Lindquist E.A."/>
            <person name="Lipzen A."/>
            <person name="Lundell T."/>
            <person name="Morin E."/>
            <person name="Murat C."/>
            <person name="Riley R."/>
            <person name="Ohm R."/>
            <person name="Sun H."/>
            <person name="Tunlid A."/>
            <person name="Henrissat B."/>
            <person name="Grigoriev I.V."/>
            <person name="Hibbett D.S."/>
            <person name="Martin F."/>
        </authorList>
    </citation>
    <scope>NUCLEOTIDE SEQUENCE [LARGE SCALE GENOMIC DNA]</scope>
    <source>
        <strain evidence="2">Ve08.2h10</strain>
    </source>
</reference>
<dbReference type="EMBL" id="KN825637">
    <property type="protein sequence ID" value="KIK82345.1"/>
    <property type="molecule type" value="Genomic_DNA"/>
</dbReference>
<reference evidence="1 2" key="1">
    <citation type="submission" date="2014-04" db="EMBL/GenBank/DDBJ databases">
        <authorList>
            <consortium name="DOE Joint Genome Institute"/>
            <person name="Kuo A."/>
            <person name="Kohler A."/>
            <person name="Jargeat P."/>
            <person name="Nagy L.G."/>
            <person name="Floudas D."/>
            <person name="Copeland A."/>
            <person name="Barry K.W."/>
            <person name="Cichocki N."/>
            <person name="Veneault-Fourrey C."/>
            <person name="LaButti K."/>
            <person name="Lindquist E.A."/>
            <person name="Lipzen A."/>
            <person name="Lundell T."/>
            <person name="Morin E."/>
            <person name="Murat C."/>
            <person name="Sun H."/>
            <person name="Tunlid A."/>
            <person name="Henrissat B."/>
            <person name="Grigoriev I.V."/>
            <person name="Hibbett D.S."/>
            <person name="Martin F."/>
            <person name="Nordberg H.P."/>
            <person name="Cantor M.N."/>
            <person name="Hua S.X."/>
        </authorList>
    </citation>
    <scope>NUCLEOTIDE SEQUENCE [LARGE SCALE GENOMIC DNA]</scope>
    <source>
        <strain evidence="1 2">Ve08.2h10</strain>
    </source>
</reference>
<name>A0A0D0DRJ1_9AGAM</name>
<feature type="non-terminal residue" evidence="1">
    <location>
        <position position="1"/>
    </location>
</feature>
<dbReference type="Proteomes" id="UP000054538">
    <property type="component" value="Unassembled WGS sequence"/>
</dbReference>